<keyword evidence="5" id="KW-1185">Reference proteome</keyword>
<dbReference type="GO" id="GO:0008270">
    <property type="term" value="F:zinc ion binding"/>
    <property type="evidence" value="ECO:0007669"/>
    <property type="project" value="UniProtKB-KW"/>
</dbReference>
<evidence type="ECO:0000313" key="5">
    <source>
        <dbReference type="Proteomes" id="UP000765509"/>
    </source>
</evidence>
<sequence>MDSTSDNTSIILSLQRTFAMFKKLGIKTDELKGLLAQATCHTTPTFDQAAFDQLITTAILSKGDKNPSLTFVGQVIISALQQGNEQAHGSSPFIYHVSDLPELLAPYPKPHSPYNPQPLPLSGKVHQPSNYLVDKLGASCFHCGRAGHWHADCPHTRGVANPNLQPPSPTPFCQMRPPTPDWRSQQGLGTHNQRERVSQVQFIERDKSEKVLIDMGASIHLSGRMHFATCIHSVPPFAFSFPTPTHPFSSCR</sequence>
<dbReference type="InterPro" id="IPR001878">
    <property type="entry name" value="Znf_CCHC"/>
</dbReference>
<dbReference type="SUPFAM" id="SSF57756">
    <property type="entry name" value="Retrovirus zinc finger-like domains"/>
    <property type="match status" value="1"/>
</dbReference>
<dbReference type="InterPro" id="IPR036875">
    <property type="entry name" value="Znf_CCHC_sf"/>
</dbReference>
<dbReference type="Gene3D" id="4.10.60.10">
    <property type="entry name" value="Zinc finger, CCHC-type"/>
    <property type="match status" value="1"/>
</dbReference>
<evidence type="ECO:0000256" key="2">
    <source>
        <dbReference type="PROSITE-ProRule" id="PRU00047"/>
    </source>
</evidence>
<accession>A0A9Q3BFR6</accession>
<dbReference type="GO" id="GO:0006397">
    <property type="term" value="P:mRNA processing"/>
    <property type="evidence" value="ECO:0007669"/>
    <property type="project" value="UniProtKB-KW"/>
</dbReference>
<dbReference type="PROSITE" id="PS50158">
    <property type="entry name" value="ZF_CCHC"/>
    <property type="match status" value="1"/>
</dbReference>
<feature type="domain" description="CCHC-type" evidence="3">
    <location>
        <begin position="140"/>
        <end position="154"/>
    </location>
</feature>
<dbReference type="Proteomes" id="UP000765509">
    <property type="component" value="Unassembled WGS sequence"/>
</dbReference>
<evidence type="ECO:0000313" key="4">
    <source>
        <dbReference type="EMBL" id="MBW0464136.1"/>
    </source>
</evidence>
<keyword evidence="2" id="KW-0863">Zinc-finger</keyword>
<protein>
    <recommendedName>
        <fullName evidence="3">CCHC-type domain-containing protein</fullName>
    </recommendedName>
</protein>
<proteinExistence type="predicted"/>
<gene>
    <name evidence="4" type="ORF">O181_003851</name>
</gene>
<dbReference type="AlphaFoldDB" id="A0A9Q3BFR6"/>
<reference evidence="4" key="1">
    <citation type="submission" date="2021-03" db="EMBL/GenBank/DDBJ databases">
        <title>Draft genome sequence of rust myrtle Austropuccinia psidii MF-1, a brazilian biotype.</title>
        <authorList>
            <person name="Quecine M.C."/>
            <person name="Pachon D.M.R."/>
            <person name="Bonatelli M.L."/>
            <person name="Correr F.H."/>
            <person name="Franceschini L.M."/>
            <person name="Leite T.F."/>
            <person name="Margarido G.R.A."/>
            <person name="Almeida C.A."/>
            <person name="Ferrarezi J.A."/>
            <person name="Labate C.A."/>
        </authorList>
    </citation>
    <scope>NUCLEOTIDE SEQUENCE</scope>
    <source>
        <strain evidence="4">MF-1</strain>
    </source>
</reference>
<comment type="caution">
    <text evidence="4">The sequence shown here is derived from an EMBL/GenBank/DDBJ whole genome shotgun (WGS) entry which is preliminary data.</text>
</comment>
<dbReference type="GO" id="GO:0003676">
    <property type="term" value="F:nucleic acid binding"/>
    <property type="evidence" value="ECO:0007669"/>
    <property type="project" value="InterPro"/>
</dbReference>
<keyword evidence="2" id="KW-0862">Zinc</keyword>
<evidence type="ECO:0000256" key="1">
    <source>
        <dbReference type="ARBA" id="ARBA00022664"/>
    </source>
</evidence>
<dbReference type="EMBL" id="AVOT02000707">
    <property type="protein sequence ID" value="MBW0464136.1"/>
    <property type="molecule type" value="Genomic_DNA"/>
</dbReference>
<keyword evidence="2" id="KW-0479">Metal-binding</keyword>
<keyword evidence="1" id="KW-0507">mRNA processing</keyword>
<dbReference type="OrthoDB" id="1099063at2759"/>
<evidence type="ECO:0000259" key="3">
    <source>
        <dbReference type="PROSITE" id="PS50158"/>
    </source>
</evidence>
<organism evidence="4 5">
    <name type="scientific">Austropuccinia psidii MF-1</name>
    <dbReference type="NCBI Taxonomy" id="1389203"/>
    <lineage>
        <taxon>Eukaryota</taxon>
        <taxon>Fungi</taxon>
        <taxon>Dikarya</taxon>
        <taxon>Basidiomycota</taxon>
        <taxon>Pucciniomycotina</taxon>
        <taxon>Pucciniomycetes</taxon>
        <taxon>Pucciniales</taxon>
        <taxon>Sphaerophragmiaceae</taxon>
        <taxon>Austropuccinia</taxon>
    </lineage>
</organism>
<name>A0A9Q3BFR6_9BASI</name>